<accession>A0AAD3H2M8</accession>
<proteinExistence type="predicted"/>
<comment type="caution">
    <text evidence="2">The sequence shown here is derived from an EMBL/GenBank/DDBJ whole genome shotgun (WGS) entry which is preliminary data.</text>
</comment>
<sequence>MFGAYDSNDRAKPGRCEDTEAQKSYGSTSIQEVSVVATRHMSKIDMKKKKRSRLHIFYSFAPMAIICMSKKQTLMIIIALSTLGFVAFTNIESVYYNWSNEDLAKKKVDTTRSRFLQHIPYTKHSSYYTSTYSKDVLKFVQENYPDMDSDEEKRKKKFAILRPFCAFDSGYFPTTFDVWDEFPPCDLHSDEIDEMVSVDLFLSFSGTYSDNEEGAVRSVDKIIQHFYNGENLWSKCFQNVYAVETNIGADKDTFIPPMQEYLADWINGPNRQFERGFRLIQSGKWGEYETFYLMEGDSIPVRANWLPALIDDLEEKRPFAILGSNFEISTPKWGDFNKDYKSTDQIEPFKKYKAHGNVVYNTSHPLLDALVGHLEVEAHSPYNSVPFFIRLIQLLREGKYGEVAEVPPAILLDNEGKNITLSNNTAMLRRWVHTFSPETTDEPLEPFKQTSVLAEYNTQNTSPEILGNEYIYHPLKMYNSWKTHRQNISLVISNTNSTRTQEILSDLDRLQHPFTDIIVRGNERDLENFKMSDQGIKHAQPIQFQVRYLDHYIPSTGKGIRDMNMDPHLMDICDVKIENSANWFMIMDSSHNIRENADVLMANATSFIRNKKKRSFWQSIFGTKANHNHWYEMQECQIQNYWKSIVPFTPAYRECFMNYDCNLRLELGMRFHKDWAKVFYEWDVPFHVESRNEFCKEWRYMYIDSWEADFYQRQQNLKVKRLENFLSTQGIEATKALDFFGPRGPTATEYMAYLARERKDKIYKMTDLTLYMHTSPFVKARSD</sequence>
<name>A0AAD3H2M8_9STRA</name>
<evidence type="ECO:0000256" key="1">
    <source>
        <dbReference type="SAM" id="MobiDB-lite"/>
    </source>
</evidence>
<protein>
    <submittedName>
        <fullName evidence="2">Uncharacterized protein</fullName>
    </submittedName>
</protein>
<dbReference type="AlphaFoldDB" id="A0AAD3H2M8"/>
<keyword evidence="3" id="KW-1185">Reference proteome</keyword>
<feature type="region of interest" description="Disordered" evidence="1">
    <location>
        <begin position="1"/>
        <end position="23"/>
    </location>
</feature>
<feature type="compositionally biased region" description="Basic and acidic residues" evidence="1">
    <location>
        <begin position="7"/>
        <end position="21"/>
    </location>
</feature>
<reference evidence="2 3" key="1">
    <citation type="journal article" date="2021" name="Sci. Rep.">
        <title>The genome of the diatom Chaetoceros tenuissimus carries an ancient integrated fragment of an extant virus.</title>
        <authorList>
            <person name="Hongo Y."/>
            <person name="Kimura K."/>
            <person name="Takaki Y."/>
            <person name="Yoshida Y."/>
            <person name="Baba S."/>
            <person name="Kobayashi G."/>
            <person name="Nagasaki K."/>
            <person name="Hano T."/>
            <person name="Tomaru Y."/>
        </authorList>
    </citation>
    <scope>NUCLEOTIDE SEQUENCE [LARGE SCALE GENOMIC DNA]</scope>
    <source>
        <strain evidence="2 3">NIES-3715</strain>
    </source>
</reference>
<gene>
    <name evidence="2" type="ORF">CTEN210_04522</name>
</gene>
<evidence type="ECO:0000313" key="3">
    <source>
        <dbReference type="Proteomes" id="UP001054902"/>
    </source>
</evidence>
<dbReference type="Proteomes" id="UP001054902">
    <property type="component" value="Unassembled WGS sequence"/>
</dbReference>
<dbReference type="EMBL" id="BLLK01000025">
    <property type="protein sequence ID" value="GFH48046.1"/>
    <property type="molecule type" value="Genomic_DNA"/>
</dbReference>
<evidence type="ECO:0000313" key="2">
    <source>
        <dbReference type="EMBL" id="GFH48046.1"/>
    </source>
</evidence>
<organism evidence="2 3">
    <name type="scientific">Chaetoceros tenuissimus</name>
    <dbReference type="NCBI Taxonomy" id="426638"/>
    <lineage>
        <taxon>Eukaryota</taxon>
        <taxon>Sar</taxon>
        <taxon>Stramenopiles</taxon>
        <taxon>Ochrophyta</taxon>
        <taxon>Bacillariophyta</taxon>
        <taxon>Coscinodiscophyceae</taxon>
        <taxon>Chaetocerotophycidae</taxon>
        <taxon>Chaetocerotales</taxon>
        <taxon>Chaetocerotaceae</taxon>
        <taxon>Chaetoceros</taxon>
    </lineage>
</organism>